<keyword evidence="1" id="KW-0472">Membrane</keyword>
<keyword evidence="1" id="KW-0812">Transmembrane</keyword>
<feature type="domain" description="Phosphatidic acid phosphatase type 2/haloperoxidase" evidence="2">
    <location>
        <begin position="64"/>
        <end position="173"/>
    </location>
</feature>
<evidence type="ECO:0000256" key="1">
    <source>
        <dbReference type="SAM" id="Phobius"/>
    </source>
</evidence>
<proteinExistence type="predicted"/>
<gene>
    <name evidence="3" type="ORF">A11Q_2331</name>
</gene>
<sequence length="190" mass="21808">MFEFLINTDHNLFTTINSAFTHPWADAFFFWVTDLHKTIYFKILIVPFVVFLFIRKFKLKGLLLFFVLILALGLNDFIGGRVKHVVERERPFSTSGVEAIQRSRAGGYSFPSNHSSNMFTFAAYTSYFIPQAKVPLYLIAASVGYSRVYNGVHFPSDVICGSIFGWLWGNLFARLSQRILQALQNRKKTT</sequence>
<dbReference type="Proteomes" id="UP000012040">
    <property type="component" value="Chromosome"/>
</dbReference>
<keyword evidence="1" id="KW-1133">Transmembrane helix</keyword>
<dbReference type="KEGG" id="bex:A11Q_2331"/>
<dbReference type="AlphaFoldDB" id="M4VAZ3"/>
<dbReference type="PANTHER" id="PTHR14969:SF13">
    <property type="entry name" value="AT30094P"/>
    <property type="match status" value="1"/>
</dbReference>
<dbReference type="PANTHER" id="PTHR14969">
    <property type="entry name" value="SPHINGOSINE-1-PHOSPHATE PHOSPHOHYDROLASE"/>
    <property type="match status" value="1"/>
</dbReference>
<dbReference type="InterPro" id="IPR000326">
    <property type="entry name" value="PAP2/HPO"/>
</dbReference>
<dbReference type="STRING" id="1184267.A11Q_2331"/>
<evidence type="ECO:0000313" key="3">
    <source>
        <dbReference type="EMBL" id="AGH96547.1"/>
    </source>
</evidence>
<dbReference type="SUPFAM" id="SSF48317">
    <property type="entry name" value="Acid phosphatase/Vanadium-dependent haloperoxidase"/>
    <property type="match status" value="1"/>
</dbReference>
<dbReference type="Gene3D" id="1.20.144.10">
    <property type="entry name" value="Phosphatidic acid phosphatase type 2/haloperoxidase"/>
    <property type="match status" value="2"/>
</dbReference>
<dbReference type="RefSeq" id="WP_015471037.1">
    <property type="nucleotide sequence ID" value="NC_020813.1"/>
</dbReference>
<dbReference type="OrthoDB" id="5292764at2"/>
<feature type="transmembrane region" description="Helical" evidence="1">
    <location>
        <begin position="61"/>
        <end position="78"/>
    </location>
</feature>
<accession>M4VAZ3</accession>
<dbReference type="Pfam" id="PF01569">
    <property type="entry name" value="PAP2"/>
    <property type="match status" value="1"/>
</dbReference>
<dbReference type="InterPro" id="IPR036938">
    <property type="entry name" value="PAP2/HPO_sf"/>
</dbReference>
<feature type="transmembrane region" description="Helical" evidence="1">
    <location>
        <begin position="38"/>
        <end position="54"/>
    </location>
</feature>
<reference evidence="3 4" key="1">
    <citation type="journal article" date="2013" name="ISME J.">
        <title>By their genes ye shall know them: genomic signatures of predatory bacteria.</title>
        <authorList>
            <person name="Pasternak Z."/>
            <person name="Pietrokovski S."/>
            <person name="Rotem O."/>
            <person name="Gophna U."/>
            <person name="Lurie-Weinberger M.N."/>
            <person name="Jurkevitch E."/>
        </authorList>
    </citation>
    <scope>NUCLEOTIDE SEQUENCE [LARGE SCALE GENOMIC DNA]</scope>
    <source>
        <strain evidence="3 4">JSS</strain>
    </source>
</reference>
<dbReference type="HOGENOM" id="CLU_072573_8_1_7"/>
<dbReference type="EMBL" id="CP003537">
    <property type="protein sequence ID" value="AGH96547.1"/>
    <property type="molecule type" value="Genomic_DNA"/>
</dbReference>
<evidence type="ECO:0000313" key="4">
    <source>
        <dbReference type="Proteomes" id="UP000012040"/>
    </source>
</evidence>
<keyword evidence="4" id="KW-1185">Reference proteome</keyword>
<dbReference type="eggNOG" id="COG0671">
    <property type="taxonomic scope" value="Bacteria"/>
</dbReference>
<organism evidence="3 4">
    <name type="scientific">Pseudobdellovibrio exovorus JSS</name>
    <dbReference type="NCBI Taxonomy" id="1184267"/>
    <lineage>
        <taxon>Bacteria</taxon>
        <taxon>Pseudomonadati</taxon>
        <taxon>Bdellovibrionota</taxon>
        <taxon>Bdellovibrionia</taxon>
        <taxon>Bdellovibrionales</taxon>
        <taxon>Pseudobdellovibrionaceae</taxon>
        <taxon>Pseudobdellovibrio</taxon>
    </lineage>
</organism>
<dbReference type="PATRIC" id="fig|1184267.3.peg.2363"/>
<evidence type="ECO:0000259" key="2">
    <source>
        <dbReference type="SMART" id="SM00014"/>
    </source>
</evidence>
<name>M4VAZ3_9BACT</name>
<dbReference type="SMART" id="SM00014">
    <property type="entry name" value="acidPPc"/>
    <property type="match status" value="1"/>
</dbReference>
<protein>
    <submittedName>
        <fullName evidence="3">Phosphatase</fullName>
    </submittedName>
</protein>